<dbReference type="WBParaSite" id="PSAMB.scaffold2531size22705.g18107.t1">
    <property type="protein sequence ID" value="PSAMB.scaffold2531size22705.g18107.t1"/>
    <property type="gene ID" value="PSAMB.scaffold2531size22705.g18107"/>
</dbReference>
<feature type="transmembrane region" description="Helical" evidence="7">
    <location>
        <begin position="437"/>
        <end position="459"/>
    </location>
</feature>
<sequence length="626" mass="68602">METERAALATWDIVVIAVYFFTVLSVGLASSRLNRGSVTGYFLAGRNMNWILVGASLFASNVGSGHFVGLAGSGAASGIAVAGFELNAVVVLMVLGWLFLPVYITSGVYTMPEYIQKRFGGQRIRTYLSVLALLLYIFTKISADLFAGAIFINQSLQLNLYLSIIILLAIACLFTATGGLTAVIWTDTVQTVIMLIGGFILMIISFIKVGGYGQLYEKYMQAIPSENFTAKDAPACRGFPRGDAFQLLRDPVEGDLPWTGMTFGLTVSAVWYWCSDQVIVQRVLAAKNYSHAKAGCLFGGLLKFLPLWLLIFPGMIARVLYTNEVACTDPAVCKQICNSESGCSNIAYAMLVMNLLPQGLRGLMLSCMLSALMSSLTSVFNSSSTIFTLDIYKLIRPKAQDRELLLVGRIFVVVMVLISVAWIPIINAFPSSQLFNYIQSVTSYMAPPICAVYVLAIFVPRINEQGAFWGLMCGLVVGLIRFGLEVAYGSPTCFEQDTRPWILKGVHYLHFGIFLFAFSAAVTVIISLLTPPIPSDHLTRLTFWTRFGERNEVSNETELYHGSKTNASYQVSTIETDISNLPKLSSGDVAAKPMPLLEENPMVRRLIDACAIGILAITVFVYVYFA</sequence>
<reference evidence="9" key="1">
    <citation type="submission" date="2022-11" db="UniProtKB">
        <authorList>
            <consortium name="WormBaseParasite"/>
        </authorList>
    </citation>
    <scope>IDENTIFICATION</scope>
</reference>
<dbReference type="InterPro" id="IPR001734">
    <property type="entry name" value="Na/solute_symporter"/>
</dbReference>
<keyword evidence="3 7" id="KW-0812">Transmembrane</keyword>
<evidence type="ECO:0000256" key="3">
    <source>
        <dbReference type="ARBA" id="ARBA00022692"/>
    </source>
</evidence>
<organism evidence="8 9">
    <name type="scientific">Plectus sambesii</name>
    <dbReference type="NCBI Taxonomy" id="2011161"/>
    <lineage>
        <taxon>Eukaryota</taxon>
        <taxon>Metazoa</taxon>
        <taxon>Ecdysozoa</taxon>
        <taxon>Nematoda</taxon>
        <taxon>Chromadorea</taxon>
        <taxon>Plectida</taxon>
        <taxon>Plectina</taxon>
        <taxon>Plectoidea</taxon>
        <taxon>Plectidae</taxon>
        <taxon>Plectus</taxon>
    </lineage>
</organism>
<dbReference type="GO" id="GO:0005886">
    <property type="term" value="C:plasma membrane"/>
    <property type="evidence" value="ECO:0007669"/>
    <property type="project" value="TreeGrafter"/>
</dbReference>
<feature type="transmembrane region" description="Helical" evidence="7">
    <location>
        <begin position="508"/>
        <end position="530"/>
    </location>
</feature>
<evidence type="ECO:0000256" key="5">
    <source>
        <dbReference type="ARBA" id="ARBA00023136"/>
    </source>
</evidence>
<dbReference type="InterPro" id="IPR038377">
    <property type="entry name" value="Na/Glc_symporter_sf"/>
</dbReference>
<protein>
    <submittedName>
        <fullName evidence="9">Uncharacterized protein</fullName>
    </submittedName>
</protein>
<feature type="transmembrane region" description="Helical" evidence="7">
    <location>
        <begin position="6"/>
        <end position="29"/>
    </location>
</feature>
<feature type="transmembrane region" description="Helical" evidence="7">
    <location>
        <begin position="88"/>
        <end position="109"/>
    </location>
</feature>
<dbReference type="Proteomes" id="UP000887566">
    <property type="component" value="Unplaced"/>
</dbReference>
<keyword evidence="4 7" id="KW-1133">Transmembrane helix</keyword>
<feature type="transmembrane region" description="Helical" evidence="7">
    <location>
        <begin position="404"/>
        <end position="425"/>
    </location>
</feature>
<dbReference type="PANTHER" id="PTHR11819">
    <property type="entry name" value="SOLUTE CARRIER FAMILY 5"/>
    <property type="match status" value="1"/>
</dbReference>
<evidence type="ECO:0000256" key="6">
    <source>
        <dbReference type="RuleBase" id="RU362091"/>
    </source>
</evidence>
<feature type="transmembrane region" description="Helical" evidence="7">
    <location>
        <begin position="606"/>
        <end position="625"/>
    </location>
</feature>
<feature type="transmembrane region" description="Helical" evidence="7">
    <location>
        <begin position="130"/>
        <end position="152"/>
    </location>
</feature>
<accession>A0A914VTR2</accession>
<dbReference type="Gene3D" id="1.20.1730.10">
    <property type="entry name" value="Sodium/glucose cotransporter"/>
    <property type="match status" value="1"/>
</dbReference>
<dbReference type="GO" id="GO:0005412">
    <property type="term" value="F:D-glucose:sodium symporter activity"/>
    <property type="evidence" value="ECO:0007669"/>
    <property type="project" value="TreeGrafter"/>
</dbReference>
<feature type="transmembrane region" description="Helical" evidence="7">
    <location>
        <begin position="466"/>
        <end position="488"/>
    </location>
</feature>
<feature type="transmembrane region" description="Helical" evidence="7">
    <location>
        <begin position="50"/>
        <end position="68"/>
    </location>
</feature>
<comment type="similarity">
    <text evidence="2 6">Belongs to the sodium:solute symporter (SSF) (TC 2.A.21) family.</text>
</comment>
<feature type="transmembrane region" description="Helical" evidence="7">
    <location>
        <begin position="158"/>
        <end position="185"/>
    </location>
</feature>
<feature type="transmembrane region" description="Helical" evidence="7">
    <location>
        <begin position="192"/>
        <end position="211"/>
    </location>
</feature>
<dbReference type="PANTHER" id="PTHR11819:SF195">
    <property type="entry name" value="SODIUM_GLUCOSE COTRANSPORTER 4"/>
    <property type="match status" value="1"/>
</dbReference>
<proteinExistence type="inferred from homology"/>
<feature type="transmembrane region" description="Helical" evidence="7">
    <location>
        <begin position="256"/>
        <end position="274"/>
    </location>
</feature>
<comment type="subcellular location">
    <subcellularLocation>
        <location evidence="1">Membrane</location>
        <topology evidence="1">Multi-pass membrane protein</topology>
    </subcellularLocation>
</comment>
<dbReference type="AlphaFoldDB" id="A0A914VTR2"/>
<feature type="transmembrane region" description="Helical" evidence="7">
    <location>
        <begin position="295"/>
        <end position="316"/>
    </location>
</feature>
<evidence type="ECO:0000256" key="7">
    <source>
        <dbReference type="SAM" id="Phobius"/>
    </source>
</evidence>
<evidence type="ECO:0000313" key="8">
    <source>
        <dbReference type="Proteomes" id="UP000887566"/>
    </source>
</evidence>
<dbReference type="NCBIfam" id="TIGR00813">
    <property type="entry name" value="sss"/>
    <property type="match status" value="1"/>
</dbReference>
<dbReference type="PROSITE" id="PS50283">
    <property type="entry name" value="NA_SOLUT_SYMP_3"/>
    <property type="match status" value="1"/>
</dbReference>
<keyword evidence="8" id="KW-1185">Reference proteome</keyword>
<evidence type="ECO:0000256" key="2">
    <source>
        <dbReference type="ARBA" id="ARBA00006434"/>
    </source>
</evidence>
<dbReference type="Pfam" id="PF00474">
    <property type="entry name" value="SSF"/>
    <property type="match status" value="1"/>
</dbReference>
<evidence type="ECO:0000313" key="9">
    <source>
        <dbReference type="WBParaSite" id="PSAMB.scaffold2531size22705.g18107.t1"/>
    </source>
</evidence>
<evidence type="ECO:0000256" key="4">
    <source>
        <dbReference type="ARBA" id="ARBA00022989"/>
    </source>
</evidence>
<evidence type="ECO:0000256" key="1">
    <source>
        <dbReference type="ARBA" id="ARBA00004141"/>
    </source>
</evidence>
<keyword evidence="5 7" id="KW-0472">Membrane</keyword>
<name>A0A914VTR2_9BILA</name>
<feature type="transmembrane region" description="Helical" evidence="7">
    <location>
        <begin position="363"/>
        <end position="392"/>
    </location>
</feature>